<reference evidence="2" key="1">
    <citation type="journal article" date="2019" name="Int. J. Syst. Evol. Microbiol.">
        <title>The Global Catalogue of Microorganisms (GCM) 10K type strain sequencing project: providing services to taxonomists for standard genome sequencing and annotation.</title>
        <authorList>
            <consortium name="The Broad Institute Genomics Platform"/>
            <consortium name="The Broad Institute Genome Sequencing Center for Infectious Disease"/>
            <person name="Wu L."/>
            <person name="Ma J."/>
        </authorList>
    </citation>
    <scope>NUCLEOTIDE SEQUENCE [LARGE SCALE GENOMIC DNA]</scope>
    <source>
        <strain evidence="2">CGMCC 1.12482</strain>
    </source>
</reference>
<proteinExistence type="predicted"/>
<comment type="caution">
    <text evidence="1">The sequence shown here is derived from an EMBL/GenBank/DDBJ whole genome shotgun (WGS) entry which is preliminary data.</text>
</comment>
<name>A0ABQ1Q303_9GAMM</name>
<accession>A0ABQ1Q303</accession>
<keyword evidence="2" id="KW-1185">Reference proteome</keyword>
<sequence length="85" mass="9685">MNLRQLRTAWREGNVLNINIITHSGLNRYAVRVVTREAGTVMVTGSDRSPIYWLSVMQLQRELRRHGVTSPVLQVTVAQDEVIGR</sequence>
<dbReference type="Proteomes" id="UP000638188">
    <property type="component" value="Unassembled WGS sequence"/>
</dbReference>
<dbReference type="EMBL" id="BMFF01000009">
    <property type="protein sequence ID" value="GGD11104.1"/>
    <property type="molecule type" value="Genomic_DNA"/>
</dbReference>
<gene>
    <name evidence="1" type="ORF">GCM10007418_32640</name>
</gene>
<evidence type="ECO:0000313" key="2">
    <source>
        <dbReference type="Proteomes" id="UP000638188"/>
    </source>
</evidence>
<protein>
    <submittedName>
        <fullName evidence="1">Uncharacterized protein</fullName>
    </submittedName>
</protein>
<organism evidence="1 2">
    <name type="scientific">Halopseudomonas salina</name>
    <dbReference type="NCBI Taxonomy" id="1323744"/>
    <lineage>
        <taxon>Bacteria</taxon>
        <taxon>Pseudomonadati</taxon>
        <taxon>Pseudomonadota</taxon>
        <taxon>Gammaproteobacteria</taxon>
        <taxon>Pseudomonadales</taxon>
        <taxon>Pseudomonadaceae</taxon>
        <taxon>Halopseudomonas</taxon>
    </lineage>
</organism>
<evidence type="ECO:0000313" key="1">
    <source>
        <dbReference type="EMBL" id="GGD11104.1"/>
    </source>
</evidence>